<dbReference type="InterPro" id="IPR003604">
    <property type="entry name" value="Matrin/U1-like-C_Znf_C2H2"/>
</dbReference>
<gene>
    <name evidence="3" type="primary">101900698</name>
</gene>
<organism evidence="3">
    <name type="scientific">Musca domestica</name>
    <name type="common">House fly</name>
    <dbReference type="NCBI Taxonomy" id="7370"/>
    <lineage>
        <taxon>Eukaryota</taxon>
        <taxon>Metazoa</taxon>
        <taxon>Ecdysozoa</taxon>
        <taxon>Arthropoda</taxon>
        <taxon>Hexapoda</taxon>
        <taxon>Insecta</taxon>
        <taxon>Pterygota</taxon>
        <taxon>Neoptera</taxon>
        <taxon>Endopterygota</taxon>
        <taxon>Diptera</taxon>
        <taxon>Brachycera</taxon>
        <taxon>Muscomorpha</taxon>
        <taxon>Muscoidea</taxon>
        <taxon>Muscidae</taxon>
        <taxon>Musca</taxon>
    </lineage>
</organism>
<feature type="region of interest" description="Disordered" evidence="1">
    <location>
        <begin position="863"/>
        <end position="901"/>
    </location>
</feature>
<dbReference type="VEuPathDB" id="VectorBase:MDOA005893"/>
<dbReference type="AlphaFoldDB" id="A0A1I8MKI3"/>
<evidence type="ECO:0000256" key="1">
    <source>
        <dbReference type="SAM" id="MobiDB-lite"/>
    </source>
</evidence>
<dbReference type="EnsemblMetazoa" id="MDOA005893-RC">
    <property type="protein sequence ID" value="MDOA005893-PC"/>
    <property type="gene ID" value="MDOA005893"/>
</dbReference>
<feature type="compositionally biased region" description="Low complexity" evidence="1">
    <location>
        <begin position="286"/>
        <end position="296"/>
    </location>
</feature>
<dbReference type="GO" id="GO:0003676">
    <property type="term" value="F:nucleic acid binding"/>
    <property type="evidence" value="ECO:0007669"/>
    <property type="project" value="InterPro"/>
</dbReference>
<dbReference type="SMART" id="SM00451">
    <property type="entry name" value="ZnF_U1"/>
    <property type="match status" value="2"/>
</dbReference>
<evidence type="ECO:0000313" key="3">
    <source>
        <dbReference type="EnsemblMetazoa" id="MDOA005893-PB"/>
    </source>
</evidence>
<evidence type="ECO:0000259" key="2">
    <source>
        <dbReference type="SMART" id="SM00451"/>
    </source>
</evidence>
<reference evidence="3" key="1">
    <citation type="submission" date="2020-05" db="UniProtKB">
        <authorList>
            <consortium name="EnsemblMetazoa"/>
        </authorList>
    </citation>
    <scope>IDENTIFICATION</scope>
    <source>
        <strain evidence="3">Aabys</strain>
    </source>
</reference>
<dbReference type="GO" id="GO:0008270">
    <property type="term" value="F:zinc ion binding"/>
    <property type="evidence" value="ECO:0007669"/>
    <property type="project" value="InterPro"/>
</dbReference>
<name>A0A1I8MKI3_MUSDO</name>
<dbReference type="Gene3D" id="3.30.160.60">
    <property type="entry name" value="Classic Zinc Finger"/>
    <property type="match status" value="1"/>
</dbReference>
<feature type="region of interest" description="Disordered" evidence="1">
    <location>
        <begin position="815"/>
        <end position="837"/>
    </location>
</feature>
<feature type="compositionally biased region" description="Polar residues" evidence="1">
    <location>
        <begin position="220"/>
        <end position="229"/>
    </location>
</feature>
<dbReference type="SUPFAM" id="SSF57667">
    <property type="entry name" value="beta-beta-alpha zinc fingers"/>
    <property type="match status" value="1"/>
</dbReference>
<accession>A0A1I8MKI3</accession>
<dbReference type="EnsemblMetazoa" id="MDOA005893-RB">
    <property type="protein sequence ID" value="MDOA005893-PB"/>
    <property type="gene ID" value="MDOA005893"/>
</dbReference>
<proteinExistence type="predicted"/>
<feature type="region of interest" description="Disordered" evidence="1">
    <location>
        <begin position="206"/>
        <end position="307"/>
    </location>
</feature>
<feature type="compositionally biased region" description="Polar residues" evidence="1">
    <location>
        <begin position="863"/>
        <end position="889"/>
    </location>
</feature>
<sequence>MSARNGQEDRLTKLDFIHLIPHLPLNELLLTEFYNRNNWCKLFQRKNPNLAPINCKLCNVEASSFKNLLEHVDGRKHQSNIDNVVELYHPEYTQPKSVLVKQKNNNKGNGGGNASGIVAVAKRKIVLNPVAKAAAAKESLVVNPCAKAAAAAAAGSGGEKEKQMANTAAKVSAAGQKEKQLVNPAAGKVATAAEDKKVVNPAAKVAAETKSKVEPKTENKSPASATTVANELEKPQRPQYTTNKIIIPTKLKNKNGPSPTESTAKPIPVRSGNIAEEKNKKPPKKNQPQKPAQNAPTFSTKEFSLKPDSSDVPGLLGVEYVIKMLRSSKDTSPRYECGLCELVLDGFAMQRHLEGYNHRLKFCEKHFPTAIRHYRQYMHGLTVTEELKVMTKVLAKLARAIEKYHGRNLPYECYERDFSMNRHSILAKAFSCRHASEQYGPTFTHVIEATEINQFKNELQIAKAVPSIGQEGPIFDSQTGPYSAAITSSFPNVRQFGNGPMYNGPSPMLAPRGGPNPMIPNPNLNPNPINICDQYSSISTGGNMLYAGGNPASLMPQVPNNFLDLNSGNYSQYNPPMPDRGGDFMDTNHPNMGNYQEFPNPIPSDRRMFPPEDLPDPNSFESFNPVMAPGGGYRRQPVNDMSTFTGPSAPPLRSPTSNFNGSSMDLDLRDAGPNHNYESMVEDFLKTCKERDRQKRASYLTEEDRFIENVEMYHKIVDKRIGDLKRKFEKYRKDPETYPDYSEEWQKFWKRRKEELKALGLDHRSYNFQPEWVKFVKIRLEEIYNLEVESIKQKTRDALGLNLSNVTKPNTKVGAAANEWGGNPGKRRLSPATSFDDDEADCMPKKRQMSDFNLIAHYGGNPAGTSNYTPASRSSSGNPTATKQKSLSETLAELIKPKSKF</sequence>
<dbReference type="InterPro" id="IPR036236">
    <property type="entry name" value="Znf_C2H2_sf"/>
</dbReference>
<feature type="compositionally biased region" description="Basic and acidic residues" evidence="1">
    <location>
        <begin position="207"/>
        <end position="219"/>
    </location>
</feature>
<protein>
    <recommendedName>
        <fullName evidence="2">U1-type domain-containing protein</fullName>
    </recommendedName>
</protein>
<feature type="domain" description="U1-type" evidence="2">
    <location>
        <begin position="332"/>
        <end position="365"/>
    </location>
</feature>
<dbReference type="eggNOG" id="ENOG502QW6J">
    <property type="taxonomic scope" value="Eukaryota"/>
</dbReference>
<feature type="domain" description="U1-type" evidence="2">
    <location>
        <begin position="50"/>
        <end position="84"/>
    </location>
</feature>